<feature type="transmembrane region" description="Helical" evidence="2">
    <location>
        <begin position="54"/>
        <end position="78"/>
    </location>
</feature>
<protein>
    <submittedName>
        <fullName evidence="3">Uncharacterized protein</fullName>
    </submittedName>
</protein>
<keyword evidence="2" id="KW-0812">Transmembrane</keyword>
<dbReference type="Proteomes" id="UP000024635">
    <property type="component" value="Unassembled WGS sequence"/>
</dbReference>
<evidence type="ECO:0000256" key="1">
    <source>
        <dbReference type="SAM" id="MobiDB-lite"/>
    </source>
</evidence>
<evidence type="ECO:0000256" key="2">
    <source>
        <dbReference type="SAM" id="Phobius"/>
    </source>
</evidence>
<evidence type="ECO:0000313" key="3">
    <source>
        <dbReference type="EMBL" id="EYC02935.1"/>
    </source>
</evidence>
<dbReference type="OrthoDB" id="5828915at2759"/>
<gene>
    <name evidence="3" type="primary">Acey_s0097.g3027</name>
    <name evidence="3" type="synonym">Acey-R12H7.4</name>
    <name evidence="3" type="ORF">Y032_0097g3027</name>
</gene>
<dbReference type="AlphaFoldDB" id="A0A016TJR7"/>
<reference evidence="4" key="1">
    <citation type="journal article" date="2015" name="Nat. Genet.">
        <title>The genome and transcriptome of the zoonotic hookworm Ancylostoma ceylanicum identify infection-specific gene families.</title>
        <authorList>
            <person name="Schwarz E.M."/>
            <person name="Hu Y."/>
            <person name="Antoshechkin I."/>
            <person name="Miller M.M."/>
            <person name="Sternberg P.W."/>
            <person name="Aroian R.V."/>
        </authorList>
    </citation>
    <scope>NUCLEOTIDE SEQUENCE</scope>
    <source>
        <strain evidence="4">HY135</strain>
    </source>
</reference>
<keyword evidence="2" id="KW-0472">Membrane</keyword>
<dbReference type="EMBL" id="JARK01001433">
    <property type="protein sequence ID" value="EYC02935.1"/>
    <property type="molecule type" value="Genomic_DNA"/>
</dbReference>
<keyword evidence="4" id="KW-1185">Reference proteome</keyword>
<feature type="transmembrane region" description="Helical" evidence="2">
    <location>
        <begin position="28"/>
        <end position="48"/>
    </location>
</feature>
<feature type="region of interest" description="Disordered" evidence="1">
    <location>
        <begin position="103"/>
        <end position="155"/>
    </location>
</feature>
<accession>A0A016TJR7</accession>
<organism evidence="3 4">
    <name type="scientific">Ancylostoma ceylanicum</name>
    <dbReference type="NCBI Taxonomy" id="53326"/>
    <lineage>
        <taxon>Eukaryota</taxon>
        <taxon>Metazoa</taxon>
        <taxon>Ecdysozoa</taxon>
        <taxon>Nematoda</taxon>
        <taxon>Chromadorea</taxon>
        <taxon>Rhabditida</taxon>
        <taxon>Rhabditina</taxon>
        <taxon>Rhabditomorpha</taxon>
        <taxon>Strongyloidea</taxon>
        <taxon>Ancylostomatidae</taxon>
        <taxon>Ancylostomatinae</taxon>
        <taxon>Ancylostoma</taxon>
    </lineage>
</organism>
<name>A0A016TJR7_9BILA</name>
<sequence>MGQIKSSKLPPSIQFPSRNHGHHRYIQFYEEMVIIFLVIVIGILNATFASKRTFYLFILAALLALLTGPTIFVVHTFCHLNTCQKWGKSGCFGSFYRLCPEKPKKEPRDDDDDDLAPQEPTPVNGESPPPPLPNKVAPLAEETPPEPPKKDNKYHPVHTEASHFYSWLTALDNNARRSSEVLFRPKIA</sequence>
<comment type="caution">
    <text evidence="3">The sequence shown here is derived from an EMBL/GenBank/DDBJ whole genome shotgun (WGS) entry which is preliminary data.</text>
</comment>
<keyword evidence="2" id="KW-1133">Transmembrane helix</keyword>
<proteinExistence type="predicted"/>
<evidence type="ECO:0000313" key="4">
    <source>
        <dbReference type="Proteomes" id="UP000024635"/>
    </source>
</evidence>